<dbReference type="OrthoDB" id="10520302at2759"/>
<reference evidence="1" key="1">
    <citation type="submission" date="2019-05" db="EMBL/GenBank/DDBJ databases">
        <title>Annotation for the trematode Paragonimus heterotremus.</title>
        <authorList>
            <person name="Choi Y.-J."/>
        </authorList>
    </citation>
    <scope>NUCLEOTIDE SEQUENCE</scope>
    <source>
        <strain evidence="1">LC</strain>
    </source>
</reference>
<organism evidence="1 2">
    <name type="scientific">Paragonimus heterotremus</name>
    <dbReference type="NCBI Taxonomy" id="100268"/>
    <lineage>
        <taxon>Eukaryota</taxon>
        <taxon>Metazoa</taxon>
        <taxon>Spiralia</taxon>
        <taxon>Lophotrochozoa</taxon>
        <taxon>Platyhelminthes</taxon>
        <taxon>Trematoda</taxon>
        <taxon>Digenea</taxon>
        <taxon>Plagiorchiida</taxon>
        <taxon>Troglotremata</taxon>
        <taxon>Troglotrematidae</taxon>
        <taxon>Paragonimus</taxon>
    </lineage>
</organism>
<evidence type="ECO:0000313" key="2">
    <source>
        <dbReference type="Proteomes" id="UP000748531"/>
    </source>
</evidence>
<gene>
    <name evidence="1" type="ORF">PHET_11771</name>
</gene>
<protein>
    <submittedName>
        <fullName evidence="1">Uncharacterized protein</fullName>
    </submittedName>
</protein>
<comment type="caution">
    <text evidence="1">The sequence shown here is derived from an EMBL/GenBank/DDBJ whole genome shotgun (WGS) entry which is preliminary data.</text>
</comment>
<evidence type="ECO:0000313" key="1">
    <source>
        <dbReference type="EMBL" id="KAF5395611.1"/>
    </source>
</evidence>
<name>A0A8J4T0N6_9TREM</name>
<dbReference type="EMBL" id="LUCH01011295">
    <property type="protein sequence ID" value="KAF5395611.1"/>
    <property type="molecule type" value="Genomic_DNA"/>
</dbReference>
<proteinExistence type="predicted"/>
<dbReference type="Proteomes" id="UP000748531">
    <property type="component" value="Unassembled WGS sequence"/>
</dbReference>
<accession>A0A8J4T0N6</accession>
<keyword evidence="2" id="KW-1185">Reference proteome</keyword>
<dbReference type="AlphaFoldDB" id="A0A8J4T0N6"/>
<sequence>MGPIHRVRYLGLDFTWKGRASDGSVQFITEALGRLIKATLKSRQQRGVLIAFLLHRLTHRLVHGYVKHGVLRTTDQLVRAAYRGLARLPADSSNAFVYTPVKFGGLGSPCLAVQIPRCSGSALLDCWKLTIRPYSVCEHSSFRRILHALSQPVCIGSMAVSSETEAVAAWFDRWRVSADGADVPEVELTSEPAIGCTIRETCFYEFTCAAVS</sequence>